<organism evidence="2 3">
    <name type="scientific">Dryococelus australis</name>
    <dbReference type="NCBI Taxonomy" id="614101"/>
    <lineage>
        <taxon>Eukaryota</taxon>
        <taxon>Metazoa</taxon>
        <taxon>Ecdysozoa</taxon>
        <taxon>Arthropoda</taxon>
        <taxon>Hexapoda</taxon>
        <taxon>Insecta</taxon>
        <taxon>Pterygota</taxon>
        <taxon>Neoptera</taxon>
        <taxon>Polyneoptera</taxon>
        <taxon>Phasmatodea</taxon>
        <taxon>Verophasmatodea</taxon>
        <taxon>Anareolatae</taxon>
        <taxon>Phasmatidae</taxon>
        <taxon>Eurycanthinae</taxon>
        <taxon>Dryococelus</taxon>
    </lineage>
</organism>
<protein>
    <submittedName>
        <fullName evidence="2">Uncharacterized protein</fullName>
    </submittedName>
</protein>
<comment type="caution">
    <text evidence="2">The sequence shown here is derived from an EMBL/GenBank/DDBJ whole genome shotgun (WGS) entry which is preliminary data.</text>
</comment>
<feature type="compositionally biased region" description="Gly residues" evidence="1">
    <location>
        <begin position="1113"/>
        <end position="1127"/>
    </location>
</feature>
<evidence type="ECO:0000256" key="1">
    <source>
        <dbReference type="SAM" id="MobiDB-lite"/>
    </source>
</evidence>
<reference evidence="2 3" key="1">
    <citation type="submission" date="2023-02" db="EMBL/GenBank/DDBJ databases">
        <title>LHISI_Scaffold_Assembly.</title>
        <authorList>
            <person name="Stuart O.P."/>
            <person name="Cleave R."/>
            <person name="Magrath M.J.L."/>
            <person name="Mikheyev A.S."/>
        </authorList>
    </citation>
    <scope>NUCLEOTIDE SEQUENCE [LARGE SCALE GENOMIC DNA]</scope>
    <source>
        <strain evidence="2">Daus_M_001</strain>
        <tissue evidence="2">Leg muscle</tissue>
    </source>
</reference>
<feature type="compositionally biased region" description="Basic and acidic residues" evidence="1">
    <location>
        <begin position="1194"/>
        <end position="1214"/>
    </location>
</feature>
<keyword evidence="3" id="KW-1185">Reference proteome</keyword>
<feature type="compositionally biased region" description="Low complexity" evidence="1">
    <location>
        <begin position="1218"/>
        <end position="1230"/>
    </location>
</feature>
<feature type="region of interest" description="Disordered" evidence="1">
    <location>
        <begin position="312"/>
        <end position="380"/>
    </location>
</feature>
<feature type="compositionally biased region" description="Basic residues" evidence="1">
    <location>
        <begin position="369"/>
        <end position="380"/>
    </location>
</feature>
<feature type="compositionally biased region" description="Polar residues" evidence="1">
    <location>
        <begin position="353"/>
        <end position="368"/>
    </location>
</feature>
<evidence type="ECO:0000313" key="3">
    <source>
        <dbReference type="Proteomes" id="UP001159363"/>
    </source>
</evidence>
<feature type="compositionally biased region" description="Basic and acidic residues" evidence="1">
    <location>
        <begin position="331"/>
        <end position="340"/>
    </location>
</feature>
<accession>A0ABQ9HVJ5</accession>
<gene>
    <name evidence="2" type="ORF">PR048_007572</name>
</gene>
<feature type="region of interest" description="Disordered" evidence="1">
    <location>
        <begin position="1194"/>
        <end position="1230"/>
    </location>
</feature>
<proteinExistence type="predicted"/>
<name>A0ABQ9HVJ5_9NEOP</name>
<feature type="compositionally biased region" description="Low complexity" evidence="1">
    <location>
        <begin position="1128"/>
        <end position="1141"/>
    </location>
</feature>
<feature type="region of interest" description="Disordered" evidence="1">
    <location>
        <begin position="575"/>
        <end position="608"/>
    </location>
</feature>
<sequence>MECKDGKMLDPRENSPARIIAHMQHSWSQPVGDRTLIALMGASHGKVVGVASGLQGDKSPSTVALFRDRRPARRQASPIRQPERRLRGPPVLPLTQLATRNPQYDCGVLVCIPAALTGSSLLPHRTRREIWAALNSDALRVGESDWGKYGAAPEWKKKVGGGGKSGDHSHMRIPGSPWWQTQLARDPRRALSQWLELAWIILGITCRIIHTCFEPENCEEMHGFISADVGVPQIRATSQVCPTSPSPAPGSLAGRTLDARIHPLRPQSQPVSSGIWLEDGVGAGDATPIRQFNHPARRANKTLFRACAGVQERGETGNPRENPPTSGIFIHDSHVRKSRSDPTGNRARFSSVGGEQSNHWTTATPSRGTTHRPKTGRKVSRPRVEYPVGVAETTGHDLPRLMRNCAPPSGRSMWTGKCRAYCQVLVSEPICNTAAEGSDKRKTTASVLTHGDSPLLVRCLHPSLVGEVALLGGFPPPTLGNSLNWWLANVDNPAIPCASSWPLGWIRVSASRKGLLRQIEVAWNVGGPVDAHSHGSSEEQHIVMVTVERCGGLETVALTNVVWAGLIRTWRSLSPASQTSGEPTSVMGKEGGEGVTPEQAYRQPPLDLSPSLSKRFKHSALPSQAEHSGIFVHDSAQKKEQKLSEHLHKREDRINYSPPTYSRWSHSRVFACGNRAGRSRWLASFLGDLPSHPLLHSGAAPYSPRFTFIGSQYLDVKSHTNLFTHSSTPLKVLRTTAGNWTNSVLEEKAHNSTREAFCPEAIRIKSSANNAYVSYSTGNKTARAYSPQVNVTKTHIRKGVFKVDPTMQLRKGGEVTQISLHYHTLFRRHLTREPTPTRTAISQGKIEEVTPIPLLTSSHLPSHKPPEVSRVLDSEEATSNLPKCPLCLSYSNNQPTNYSTPPAKEGGEVVQPIPAHLRGGVEGVYTSRGGVRGGLKEVHTFCEMALKPFLHEWSRITLLPLLMMGWTRPSRVKKRESDTGDTKRARLAPHRPYAQGVQCFRRDADEEGLLRKSLSSRLVTHLWTGVAQRCLASCVLLGVAGAPGRPRLSPDSFARAELRPRLFPDSFARAELQLPAIASASARTDYCNPTCRFFFPSNGSVFAVLLVAAPRGGDNGGGESETVGTGGESETVGTGGESETVGTRRVVDSWHLAATNAFQKVLDSLRYCETANRPRKDKRMNRCSRVPRRREFDESVVNDGERTSALDKSADNGEYRQGGTTVSRSRSGSSMISLAPADLNRSVRNGRVRISLAANRNLACVNSRGELATARTDRESGRISAVRRKYL</sequence>
<dbReference type="EMBL" id="JARBHB010000003">
    <property type="protein sequence ID" value="KAJ8888085.1"/>
    <property type="molecule type" value="Genomic_DNA"/>
</dbReference>
<dbReference type="Proteomes" id="UP001159363">
    <property type="component" value="Chromosome 3"/>
</dbReference>
<evidence type="ECO:0000313" key="2">
    <source>
        <dbReference type="EMBL" id="KAJ8888085.1"/>
    </source>
</evidence>
<feature type="region of interest" description="Disordered" evidence="1">
    <location>
        <begin position="1113"/>
        <end position="1141"/>
    </location>
</feature>